<accession>A0ACC2IL58</accession>
<dbReference type="Proteomes" id="UP001153331">
    <property type="component" value="Unassembled WGS sequence"/>
</dbReference>
<dbReference type="EMBL" id="JAPHNI010000119">
    <property type="protein sequence ID" value="KAJ8115858.1"/>
    <property type="molecule type" value="Genomic_DNA"/>
</dbReference>
<sequence>MMSISEAGAASRTSAQSNSEADLDTSLFQLPIRHRQPQVTDISTKRGHEESAISDLDNTDLQESWHALRPTDRALAKCPRLDSPQPENQLRLTELAFERLGHGDTEQLPAFLDAGALIEHVNTDGLTLLVMAIKNSDVATTKLLLEKGADPHHRANGKPPLFHAVQNQDHGPVLIRLLLDNGANFDTVCGIQPAGTGHLTIVKLILAHDADLADRGELSGNAMGFAASMGHLDIVKLCMEEGLSVDNCDDKGVTALMSACELGHVAVVEYLLKEGADVDKPDARQCTPALEAASKGNVEILQALINEGADLRFANDKGQNALDIAMSKGYTDVVHVILTTLGGPDYVLESVSLEIASARRIETIRSLLKSASLMHEHIVPLTQTPRNYAWVSWVLDTGGELVRPQAMSNMILIAIADADAGLVEALLSIGADPDEFSLSTAVVNQNIDIVRLLLDNGVTHTPSARCIKSPGDLPTNILLDALLNMSCQGDTCLKILQLLLNSGRFNVLAGNCSSQTAFWRAMIADDWAPGIQDRVAYMMLDSVKDINFACENDGGTLMHHVVRHGRKDMVSYLLEKGAHLNARDNEGRTPFILGCEYQAWMIPFLLERGANPSLLYDDGRGPLHAAATVGNIGALEQLLAQESIARDLNRGSRDGWTPVACALAADQEEAALFLTRCGATLDYNVAVNGRTMLHLAAAFGHERVFEQIMSLPHTNVNARDAIQYSTPLLLACAGTRYKPGSTRIVSALLAAGADIEAASSHLD</sequence>
<protein>
    <submittedName>
        <fullName evidence="1">Uncharacterized protein</fullName>
    </submittedName>
</protein>
<evidence type="ECO:0000313" key="1">
    <source>
        <dbReference type="EMBL" id="KAJ8115858.1"/>
    </source>
</evidence>
<gene>
    <name evidence="1" type="ORF">OPT61_g2586</name>
</gene>
<reference evidence="1" key="1">
    <citation type="submission" date="2022-11" db="EMBL/GenBank/DDBJ databases">
        <title>Genome Sequence of Boeremia exigua.</title>
        <authorList>
            <person name="Buettner E."/>
        </authorList>
    </citation>
    <scope>NUCLEOTIDE SEQUENCE</scope>
    <source>
        <strain evidence="1">CU02</strain>
    </source>
</reference>
<proteinExistence type="predicted"/>
<comment type="caution">
    <text evidence="1">The sequence shown here is derived from an EMBL/GenBank/DDBJ whole genome shotgun (WGS) entry which is preliminary data.</text>
</comment>
<organism evidence="1 2">
    <name type="scientific">Boeremia exigua</name>
    <dbReference type="NCBI Taxonomy" id="749465"/>
    <lineage>
        <taxon>Eukaryota</taxon>
        <taxon>Fungi</taxon>
        <taxon>Dikarya</taxon>
        <taxon>Ascomycota</taxon>
        <taxon>Pezizomycotina</taxon>
        <taxon>Dothideomycetes</taxon>
        <taxon>Pleosporomycetidae</taxon>
        <taxon>Pleosporales</taxon>
        <taxon>Pleosporineae</taxon>
        <taxon>Didymellaceae</taxon>
        <taxon>Boeremia</taxon>
    </lineage>
</organism>
<evidence type="ECO:0000313" key="2">
    <source>
        <dbReference type="Proteomes" id="UP001153331"/>
    </source>
</evidence>
<keyword evidence="2" id="KW-1185">Reference proteome</keyword>
<name>A0ACC2IL58_9PLEO</name>